<dbReference type="InterPro" id="IPR011576">
    <property type="entry name" value="Pyridox_Oxase_N"/>
</dbReference>
<feature type="domain" description="Pyridoxamine 5'-phosphate oxidase N-terminal" evidence="1">
    <location>
        <begin position="19"/>
        <end position="117"/>
    </location>
</feature>
<dbReference type="EMBL" id="PFAJ01000004">
    <property type="protein sequence ID" value="PIR97666.1"/>
    <property type="molecule type" value="Genomic_DNA"/>
</dbReference>
<dbReference type="Proteomes" id="UP000230557">
    <property type="component" value="Unassembled WGS sequence"/>
</dbReference>
<dbReference type="Pfam" id="PF01243">
    <property type="entry name" value="PNPOx_N"/>
    <property type="match status" value="1"/>
</dbReference>
<gene>
    <name evidence="2" type="ORF">COT91_00230</name>
</gene>
<reference evidence="3" key="1">
    <citation type="submission" date="2017-09" db="EMBL/GenBank/DDBJ databases">
        <title>Depth-based differentiation of microbial function through sediment-hosted aquifers and enrichment of novel symbionts in the deep terrestrial subsurface.</title>
        <authorList>
            <person name="Probst A.J."/>
            <person name="Ladd B."/>
            <person name="Jarett J.K."/>
            <person name="Geller-Mcgrath D.E."/>
            <person name="Sieber C.M.K."/>
            <person name="Emerson J.B."/>
            <person name="Anantharaman K."/>
            <person name="Thomas B.C."/>
            <person name="Malmstrom R."/>
            <person name="Stieglmeier M."/>
            <person name="Klingl A."/>
            <person name="Woyke T."/>
            <person name="Ryan C.M."/>
            <person name="Banfield J.F."/>
        </authorList>
    </citation>
    <scope>NUCLEOTIDE SEQUENCE [LARGE SCALE GENOMIC DNA]</scope>
</reference>
<sequence length="165" mass="19573">MNSNVQYSEKNNVAPWINFFASQKLLMLATSDGQEVWLSNVFYAFYTDQWDIYFISAKEAKHSQHILVNPQVSFSIAWYDSSDYTNRKGIQAKGLCYITHDPDEIEKGVRSHNERFPDFKKRITPEWIMQSDNTSCLWVIKSTYIKYWDDELFGQDGIQEFYYKQ</sequence>
<organism evidence="2 3">
    <name type="scientific">Candidatus Doudnabacteria bacterium CG10_big_fil_rev_8_21_14_0_10_41_10</name>
    <dbReference type="NCBI Taxonomy" id="1974551"/>
    <lineage>
        <taxon>Bacteria</taxon>
        <taxon>Candidatus Doudnaibacteriota</taxon>
    </lineage>
</organism>
<evidence type="ECO:0000313" key="3">
    <source>
        <dbReference type="Proteomes" id="UP000230557"/>
    </source>
</evidence>
<dbReference type="Gene3D" id="2.30.110.10">
    <property type="entry name" value="Electron Transport, Fmn-binding Protein, Chain A"/>
    <property type="match status" value="1"/>
</dbReference>
<dbReference type="InterPro" id="IPR012349">
    <property type="entry name" value="Split_barrel_FMN-bd"/>
</dbReference>
<accession>A0A2H0VF05</accession>
<evidence type="ECO:0000259" key="1">
    <source>
        <dbReference type="Pfam" id="PF01243"/>
    </source>
</evidence>
<name>A0A2H0VF05_9BACT</name>
<comment type="caution">
    <text evidence="2">The sequence shown here is derived from an EMBL/GenBank/DDBJ whole genome shotgun (WGS) entry which is preliminary data.</text>
</comment>
<dbReference type="AlphaFoldDB" id="A0A2H0VF05"/>
<evidence type="ECO:0000313" key="2">
    <source>
        <dbReference type="EMBL" id="PIR97666.1"/>
    </source>
</evidence>
<protein>
    <recommendedName>
        <fullName evidence="1">Pyridoxamine 5'-phosphate oxidase N-terminal domain-containing protein</fullName>
    </recommendedName>
</protein>
<dbReference type="SUPFAM" id="SSF50475">
    <property type="entry name" value="FMN-binding split barrel"/>
    <property type="match status" value="1"/>
</dbReference>
<proteinExistence type="predicted"/>